<dbReference type="EMBL" id="HBEG01028923">
    <property type="protein sequence ID" value="CAD8365913.1"/>
    <property type="molecule type" value="Transcribed_RNA"/>
</dbReference>
<reference evidence="2" key="1">
    <citation type="submission" date="2021-01" db="EMBL/GenBank/DDBJ databases">
        <authorList>
            <person name="Corre E."/>
            <person name="Pelletier E."/>
            <person name="Niang G."/>
            <person name="Scheremetjew M."/>
            <person name="Finn R."/>
            <person name="Kale V."/>
            <person name="Holt S."/>
            <person name="Cochrane G."/>
            <person name="Meng A."/>
            <person name="Brown T."/>
            <person name="Cohen L."/>
        </authorList>
    </citation>
    <scope>NUCLEOTIDE SEQUENCE</scope>
    <source>
        <strain evidence="2">Pbaha01</strain>
    </source>
</reference>
<feature type="region of interest" description="Disordered" evidence="1">
    <location>
        <begin position="130"/>
        <end position="153"/>
    </location>
</feature>
<accession>A0A7S0FLH7</accession>
<evidence type="ECO:0000256" key="1">
    <source>
        <dbReference type="SAM" id="MobiDB-lite"/>
    </source>
</evidence>
<feature type="compositionally biased region" description="Polar residues" evidence="1">
    <location>
        <begin position="136"/>
        <end position="149"/>
    </location>
</feature>
<dbReference type="AlphaFoldDB" id="A0A7S0FLH7"/>
<name>A0A7S0FLH7_9DINO</name>
<feature type="region of interest" description="Disordered" evidence="1">
    <location>
        <begin position="27"/>
        <end position="76"/>
    </location>
</feature>
<sequence>MEVLAGAAEPIIEGTAGRAMTTAAFQAAKKAHRRDPVNNPDPADLIGLRKNMGYDSDASGKRSAWRPRPASADDGREDVLDRVIGHLPDGSPVTLRSFEAAERFAHEKPDAPRPPELDLEGSRFSRSVEDGEIRTRTAQSKAGSGSATFCNPGFRPKVQQNAGYKAGLPSATISLPSIRQPSGTLASAGLLFVCCISVVARLSWQQHCRLRAGRDRHLRSSLHVMPKLNTVTLGRCHLYTEPADCAKAVLLDFQNATHRFFGLPEEQRETILQDLLGIVARHELHDTVGIDMKHKHFDLSPGCVLFEVQEPGAKQSTMKPTKPDIPMTPFSFLYVDGCWVPHEFVQEECTSAADGLERLRSKPEFLIELSLALAKWGLQDVLGIHILHREHLAGETHGTVETPGSMDDELLVRPYTEDLYHKLCREESYQVMWTWDKSSGGVCIVHCANCPRPTCNNHCIKHK</sequence>
<proteinExistence type="predicted"/>
<protein>
    <submittedName>
        <fullName evidence="2">Uncharacterized protein</fullName>
    </submittedName>
</protein>
<organism evidence="2">
    <name type="scientific">Pyrodinium bahamense</name>
    <dbReference type="NCBI Taxonomy" id="73915"/>
    <lineage>
        <taxon>Eukaryota</taxon>
        <taxon>Sar</taxon>
        <taxon>Alveolata</taxon>
        <taxon>Dinophyceae</taxon>
        <taxon>Gonyaulacales</taxon>
        <taxon>Pyrocystaceae</taxon>
        <taxon>Pyrodinium</taxon>
    </lineage>
</organism>
<gene>
    <name evidence="2" type="ORF">PBAH0796_LOCUS17622</name>
</gene>
<evidence type="ECO:0000313" key="2">
    <source>
        <dbReference type="EMBL" id="CAD8365913.1"/>
    </source>
</evidence>